<keyword evidence="4 8" id="KW-0808">Transferase</keyword>
<dbReference type="EC" id="2.7.1.21" evidence="2 8"/>
<accession>A0A9N9G300</accession>
<dbReference type="PANTHER" id="PTHR11441:SF0">
    <property type="entry name" value="THYMIDINE KINASE, CYTOSOLIC"/>
    <property type="match status" value="1"/>
</dbReference>
<keyword evidence="5 8" id="KW-0547">Nucleotide-binding</keyword>
<evidence type="ECO:0000256" key="5">
    <source>
        <dbReference type="ARBA" id="ARBA00022741"/>
    </source>
</evidence>
<keyword evidence="11" id="KW-1185">Reference proteome</keyword>
<dbReference type="AlphaFoldDB" id="A0A9N9G300"/>
<reference evidence="10" key="1">
    <citation type="submission" date="2021-06" db="EMBL/GenBank/DDBJ databases">
        <authorList>
            <person name="Kallberg Y."/>
            <person name="Tangrot J."/>
            <person name="Rosling A."/>
        </authorList>
    </citation>
    <scope>NUCLEOTIDE SEQUENCE</scope>
    <source>
        <strain evidence="10">MT106</strain>
    </source>
</reference>
<dbReference type="InterPro" id="IPR027417">
    <property type="entry name" value="P-loop_NTPase"/>
</dbReference>
<evidence type="ECO:0000256" key="8">
    <source>
        <dbReference type="RuleBase" id="RU000544"/>
    </source>
</evidence>
<evidence type="ECO:0000256" key="9">
    <source>
        <dbReference type="RuleBase" id="RU004165"/>
    </source>
</evidence>
<dbReference type="Proteomes" id="UP000789831">
    <property type="component" value="Unassembled WGS sequence"/>
</dbReference>
<dbReference type="GO" id="GO:0071897">
    <property type="term" value="P:DNA biosynthetic process"/>
    <property type="evidence" value="ECO:0007669"/>
    <property type="project" value="UniProtKB-KW"/>
</dbReference>
<comment type="caution">
    <text evidence="10">The sequence shown here is derived from an EMBL/GenBank/DDBJ whole genome shotgun (WGS) entry which is preliminary data.</text>
</comment>
<protein>
    <recommendedName>
        <fullName evidence="2 8">Thymidine kinase</fullName>
        <ecNumber evidence="2 8">2.7.1.21</ecNumber>
    </recommendedName>
</protein>
<evidence type="ECO:0000256" key="7">
    <source>
        <dbReference type="ARBA" id="ARBA00022840"/>
    </source>
</evidence>
<comment type="catalytic activity">
    <reaction evidence="8">
        <text>thymidine + ATP = dTMP + ADP + H(+)</text>
        <dbReference type="Rhea" id="RHEA:19129"/>
        <dbReference type="ChEBI" id="CHEBI:15378"/>
        <dbReference type="ChEBI" id="CHEBI:17748"/>
        <dbReference type="ChEBI" id="CHEBI:30616"/>
        <dbReference type="ChEBI" id="CHEBI:63528"/>
        <dbReference type="ChEBI" id="CHEBI:456216"/>
        <dbReference type="EC" id="2.7.1.21"/>
    </reaction>
</comment>
<dbReference type="OrthoDB" id="2430472at2759"/>
<evidence type="ECO:0000256" key="6">
    <source>
        <dbReference type="ARBA" id="ARBA00022777"/>
    </source>
</evidence>
<evidence type="ECO:0000256" key="1">
    <source>
        <dbReference type="ARBA" id="ARBA00007587"/>
    </source>
</evidence>
<keyword evidence="7 8" id="KW-0067">ATP-binding</keyword>
<evidence type="ECO:0000256" key="2">
    <source>
        <dbReference type="ARBA" id="ARBA00012118"/>
    </source>
</evidence>
<dbReference type="InterPro" id="IPR001267">
    <property type="entry name" value="Thymidine_kinase"/>
</dbReference>
<evidence type="ECO:0000313" key="11">
    <source>
        <dbReference type="Proteomes" id="UP000789831"/>
    </source>
</evidence>
<proteinExistence type="inferred from homology"/>
<evidence type="ECO:0000256" key="3">
    <source>
        <dbReference type="ARBA" id="ARBA00022634"/>
    </source>
</evidence>
<dbReference type="GO" id="GO:0005524">
    <property type="term" value="F:ATP binding"/>
    <property type="evidence" value="ECO:0007669"/>
    <property type="project" value="UniProtKB-KW"/>
</dbReference>
<evidence type="ECO:0000256" key="4">
    <source>
        <dbReference type="ARBA" id="ARBA00022679"/>
    </source>
</evidence>
<dbReference type="PANTHER" id="PTHR11441">
    <property type="entry name" value="THYMIDINE KINASE"/>
    <property type="match status" value="1"/>
</dbReference>
<dbReference type="GO" id="GO:0046104">
    <property type="term" value="P:thymidine metabolic process"/>
    <property type="evidence" value="ECO:0007669"/>
    <property type="project" value="TreeGrafter"/>
</dbReference>
<dbReference type="GO" id="GO:0004797">
    <property type="term" value="F:thymidine kinase activity"/>
    <property type="evidence" value="ECO:0007669"/>
    <property type="project" value="UniProtKB-EC"/>
</dbReference>
<evidence type="ECO:0000313" key="10">
    <source>
        <dbReference type="EMBL" id="CAG8581120.1"/>
    </source>
</evidence>
<sequence>MINSCLSGSNGFALGPRSIKDKIDKIKNESDFYENAPFLTLAKELLKLVKENKVEVIFLSAYDKRAFLDGDPRKKKIFRETFENAPDCEVVIDDNPNILKSVIENNDKIIVIAPFYSTIKHHQKVLLIKTSLSSLTVITGPMFAGKTSLLTEKYHQCKNYQPCLVFKPVIDKRYSLNDIISHSGEKIAAISITDIAEIEQYKEQEENIFIDEIHFFKSDIVPYLEELAKQGKKIIVTGLD</sequence>
<dbReference type="Gene3D" id="3.40.50.300">
    <property type="entry name" value="P-loop containing nucleotide triphosphate hydrolases"/>
    <property type="match status" value="1"/>
</dbReference>
<organism evidence="10 11">
    <name type="scientific">Ambispora gerdemannii</name>
    <dbReference type="NCBI Taxonomy" id="144530"/>
    <lineage>
        <taxon>Eukaryota</taxon>
        <taxon>Fungi</taxon>
        <taxon>Fungi incertae sedis</taxon>
        <taxon>Mucoromycota</taxon>
        <taxon>Glomeromycotina</taxon>
        <taxon>Glomeromycetes</taxon>
        <taxon>Archaeosporales</taxon>
        <taxon>Ambisporaceae</taxon>
        <taxon>Ambispora</taxon>
    </lineage>
</organism>
<keyword evidence="3 8" id="KW-0237">DNA synthesis</keyword>
<dbReference type="SUPFAM" id="SSF52540">
    <property type="entry name" value="P-loop containing nucleoside triphosphate hydrolases"/>
    <property type="match status" value="1"/>
</dbReference>
<comment type="similarity">
    <text evidence="1 9">Belongs to the thymidine kinase family.</text>
</comment>
<name>A0A9N9G300_9GLOM</name>
<dbReference type="EMBL" id="CAJVPL010001644">
    <property type="protein sequence ID" value="CAG8581120.1"/>
    <property type="molecule type" value="Genomic_DNA"/>
</dbReference>
<keyword evidence="6 8" id="KW-0418">Kinase</keyword>
<dbReference type="Pfam" id="PF00265">
    <property type="entry name" value="TK"/>
    <property type="match status" value="1"/>
</dbReference>
<gene>
    <name evidence="10" type="ORF">AGERDE_LOCUS8126</name>
</gene>